<dbReference type="SUPFAM" id="SSF69593">
    <property type="entry name" value="Glycerol-3-phosphate (1)-acyltransferase"/>
    <property type="match status" value="1"/>
</dbReference>
<keyword evidence="3" id="KW-1185">Reference proteome</keyword>
<keyword evidence="2" id="KW-0808">Transferase</keyword>
<dbReference type="Pfam" id="PF01553">
    <property type="entry name" value="Acyltransferase"/>
    <property type="match status" value="1"/>
</dbReference>
<evidence type="ECO:0000259" key="1">
    <source>
        <dbReference type="SMART" id="SM00563"/>
    </source>
</evidence>
<protein>
    <submittedName>
        <fullName evidence="2">Glycerol acyltransferase</fullName>
    </submittedName>
</protein>
<dbReference type="SMART" id="SM00563">
    <property type="entry name" value="PlsC"/>
    <property type="match status" value="1"/>
</dbReference>
<dbReference type="GO" id="GO:0016746">
    <property type="term" value="F:acyltransferase activity"/>
    <property type="evidence" value="ECO:0007669"/>
    <property type="project" value="UniProtKB-KW"/>
</dbReference>
<sequence>MAGIDDVLGWARHQVASRVPKADLDQRDPDYIREQLPGLWLVASLYFRADVRGLDRIPVEGPVLLVGNHSGGNVPPDTFVFTLAFCSYFGVERPFYQLAHNLVVSAPPLASLRKFGTVAANHENAQLALKSGAALLVYPGGDYEVFRPSWERNRVDFGGRKGYVRLAREAGVPIVPVASVGGQESVLFLSRGQWLAKLLRVDKMFRLKSVPIAIAPPWGLVISDLAGHIPLPAKIAVEVQEPITAEEVLGADDDVIHDKVIDSLQAGVDRLAAARRFPVIG</sequence>
<dbReference type="OrthoDB" id="7056876at2"/>
<proteinExistence type="predicted"/>
<dbReference type="EMBL" id="MIGZ01000140">
    <property type="protein sequence ID" value="ODQ86602.1"/>
    <property type="molecule type" value="Genomic_DNA"/>
</dbReference>
<comment type="caution">
    <text evidence="2">The sequence shown here is derived from an EMBL/GenBank/DDBJ whole genome shotgun (WGS) entry which is preliminary data.</text>
</comment>
<dbReference type="RefSeq" id="WP_069406914.1">
    <property type="nucleotide sequence ID" value="NZ_MIGZ01000140.1"/>
</dbReference>
<dbReference type="CDD" id="cd07987">
    <property type="entry name" value="LPLAT_MGAT-like"/>
    <property type="match status" value="1"/>
</dbReference>
<organism evidence="2 3">
    <name type="scientific">Mycolicibacterium holsaticum</name>
    <dbReference type="NCBI Taxonomy" id="152142"/>
    <lineage>
        <taxon>Bacteria</taxon>
        <taxon>Bacillati</taxon>
        <taxon>Actinomycetota</taxon>
        <taxon>Actinomycetes</taxon>
        <taxon>Mycobacteriales</taxon>
        <taxon>Mycobacteriaceae</taxon>
        <taxon>Mycolicibacterium</taxon>
    </lineage>
</organism>
<dbReference type="PANTHER" id="PTHR22753">
    <property type="entry name" value="TRANSMEMBRANE PROTEIN 68"/>
    <property type="match status" value="1"/>
</dbReference>
<feature type="domain" description="Phospholipid/glycerol acyltransferase" evidence="1">
    <location>
        <begin position="63"/>
        <end position="182"/>
    </location>
</feature>
<dbReference type="PIRSF" id="PIRSF016753">
    <property type="entry name" value="P_lipid/glycerol_ac_tran_prd"/>
    <property type="match status" value="1"/>
</dbReference>
<name>A0A1E3RB44_9MYCO</name>
<keyword evidence="2" id="KW-0012">Acyltransferase</keyword>
<dbReference type="InterPro" id="IPR002123">
    <property type="entry name" value="Plipid/glycerol_acylTrfase"/>
</dbReference>
<dbReference type="Proteomes" id="UP000094243">
    <property type="component" value="Unassembled WGS sequence"/>
</dbReference>
<reference evidence="3" key="1">
    <citation type="submission" date="2016-09" db="EMBL/GenBank/DDBJ databases">
        <authorList>
            <person name="Greninger A.L."/>
            <person name="Jerome K.R."/>
            <person name="Mcnair B."/>
            <person name="Wallis C."/>
            <person name="Fang F."/>
        </authorList>
    </citation>
    <scope>NUCLEOTIDE SEQUENCE [LARGE SCALE GENOMIC DNA]</scope>
    <source>
        <strain evidence="3">M7</strain>
    </source>
</reference>
<evidence type="ECO:0000313" key="3">
    <source>
        <dbReference type="Proteomes" id="UP000094243"/>
    </source>
</evidence>
<gene>
    <name evidence="2" type="ORF">BHQ17_20305</name>
</gene>
<accession>A0A1E3RB44</accession>
<evidence type="ECO:0000313" key="2">
    <source>
        <dbReference type="EMBL" id="ODQ86602.1"/>
    </source>
</evidence>
<dbReference type="GO" id="GO:0016020">
    <property type="term" value="C:membrane"/>
    <property type="evidence" value="ECO:0007669"/>
    <property type="project" value="TreeGrafter"/>
</dbReference>
<dbReference type="PANTHER" id="PTHR22753:SF14">
    <property type="entry name" value="MONOACYLGLYCEROL_DIACYLGLYCEROL O-ACYLTRANSFERASE"/>
    <property type="match status" value="1"/>
</dbReference>
<dbReference type="InterPro" id="IPR016676">
    <property type="entry name" value="P_lipid/glycerol_AcTrfase_prd"/>
</dbReference>
<dbReference type="AlphaFoldDB" id="A0A1E3RB44"/>